<organism evidence="3 4">
    <name type="scientific">Gracilibacillus halophilus YIM-C55.5</name>
    <dbReference type="NCBI Taxonomy" id="1308866"/>
    <lineage>
        <taxon>Bacteria</taxon>
        <taxon>Bacillati</taxon>
        <taxon>Bacillota</taxon>
        <taxon>Bacilli</taxon>
        <taxon>Bacillales</taxon>
        <taxon>Bacillaceae</taxon>
        <taxon>Gracilibacillus</taxon>
    </lineage>
</organism>
<dbReference type="EMBL" id="APML01000003">
    <property type="protein sequence ID" value="ENH98381.1"/>
    <property type="molecule type" value="Genomic_DNA"/>
</dbReference>
<keyword evidence="1" id="KW-0812">Transmembrane</keyword>
<feature type="transmembrane region" description="Helical" evidence="1">
    <location>
        <begin position="105"/>
        <end position="120"/>
    </location>
</feature>
<feature type="transmembrane region" description="Helical" evidence="1">
    <location>
        <begin position="132"/>
        <end position="156"/>
    </location>
</feature>
<dbReference type="OrthoDB" id="291892at2"/>
<sequence length="169" mass="19643">MKKWLYWLLPLGWMGVIFYSSAQPYQQQDIKPFLGGTFDLSFLIPYVDGISFVYHQEVVSVGALGIEGFIEFFIRKGAHFTVFFLLAIFFFLACQKTVQKRSPQLIACFAFFCTIVYAMFDEWHQSWTPNRTPYVGDILIDSIGAGFAIFCLLIWIKKKHGNRRQRLIV</sequence>
<dbReference type="eggNOG" id="COG5652">
    <property type="taxonomic scope" value="Bacteria"/>
</dbReference>
<dbReference type="Proteomes" id="UP000012283">
    <property type="component" value="Unassembled WGS sequence"/>
</dbReference>
<evidence type="ECO:0000313" key="4">
    <source>
        <dbReference type="Proteomes" id="UP000012283"/>
    </source>
</evidence>
<evidence type="ECO:0000256" key="1">
    <source>
        <dbReference type="SAM" id="Phobius"/>
    </source>
</evidence>
<accession>N4WZC3</accession>
<evidence type="ECO:0000259" key="2">
    <source>
        <dbReference type="Pfam" id="PF04892"/>
    </source>
</evidence>
<dbReference type="Pfam" id="PF04892">
    <property type="entry name" value="VanZ"/>
    <property type="match status" value="1"/>
</dbReference>
<gene>
    <name evidence="3" type="ORF">J416_00299</name>
</gene>
<feature type="transmembrane region" description="Helical" evidence="1">
    <location>
        <begin position="77"/>
        <end position="93"/>
    </location>
</feature>
<reference evidence="3 4" key="1">
    <citation type="submission" date="2013-03" db="EMBL/GenBank/DDBJ databases">
        <title>Draft genome sequence of Gracibacillus halophilus YIM-C55.5, a moderately halophilic and thermophilic organism from the Xiaochaidamu salt lake.</title>
        <authorList>
            <person name="Sugumar T."/>
            <person name="Polireddy D.R."/>
            <person name="Antony A."/>
            <person name="Madhava Y.R."/>
            <person name="Sivakumar N."/>
        </authorList>
    </citation>
    <scope>NUCLEOTIDE SEQUENCE [LARGE SCALE GENOMIC DNA]</scope>
    <source>
        <strain evidence="3 4">YIM-C55.5</strain>
    </source>
</reference>
<proteinExistence type="predicted"/>
<dbReference type="PATRIC" id="fig|1308866.3.peg.62"/>
<dbReference type="InterPro" id="IPR006976">
    <property type="entry name" value="VanZ-like"/>
</dbReference>
<dbReference type="STRING" id="1308866.J416_00299"/>
<protein>
    <recommendedName>
        <fullName evidence="2">VanZ-like domain-containing protein</fullName>
    </recommendedName>
</protein>
<dbReference type="NCBIfam" id="NF037970">
    <property type="entry name" value="vanZ_1"/>
    <property type="match status" value="1"/>
</dbReference>
<dbReference type="RefSeq" id="WP_003462545.1">
    <property type="nucleotide sequence ID" value="NZ_APML01000003.1"/>
</dbReference>
<keyword evidence="4" id="KW-1185">Reference proteome</keyword>
<dbReference type="PIRSF" id="PIRSF019083">
    <property type="entry name" value="UCP019083_VanZ"/>
    <property type="match status" value="1"/>
</dbReference>
<evidence type="ECO:0000313" key="3">
    <source>
        <dbReference type="EMBL" id="ENH98381.1"/>
    </source>
</evidence>
<keyword evidence="1" id="KW-0472">Membrane</keyword>
<feature type="domain" description="VanZ-like" evidence="2">
    <location>
        <begin position="7"/>
        <end position="154"/>
    </location>
</feature>
<dbReference type="InterPro" id="IPR016747">
    <property type="entry name" value="Phosphotransbutyrylase"/>
</dbReference>
<dbReference type="AlphaFoldDB" id="N4WZC3"/>
<keyword evidence="1" id="KW-1133">Transmembrane helix</keyword>
<name>N4WZC3_9BACI</name>
<comment type="caution">
    <text evidence="3">The sequence shown here is derived from an EMBL/GenBank/DDBJ whole genome shotgun (WGS) entry which is preliminary data.</text>
</comment>